<dbReference type="Pfam" id="PF05050">
    <property type="entry name" value="Methyltransf_21"/>
    <property type="match status" value="1"/>
</dbReference>
<sequence length="291" mass="33683">MNNFLIKVVRKLRLLKYLNFNSSQKINNKIFQIPILGNIGLPNLFISEPWMIDTLEIILKINQESKSKFIDVGVNIGQTLLKLKSVNKSIDYIGFEPNPICVFYTNKLIQANNFKNCKLIPIGISDSSELGVLNFLSNSQTDSGASMISNFRSEDKIVNREFIPLMDINHIKDNIELDEFSILKIDVEGGELEVLKSFFELIKLNQPVILLEILPTYNELNKFRILRQNEILKMIKSLNYSIFRVIKEKGMFDNFEQILDFEIHSDLDRCDYVLIPSNKILEFRNVILSKV</sequence>
<dbReference type="AlphaFoldDB" id="A0A239GYQ8"/>
<dbReference type="InterPro" id="IPR052514">
    <property type="entry name" value="SAM-dependent_MTase"/>
</dbReference>
<dbReference type="GO" id="GO:0032259">
    <property type="term" value="P:methylation"/>
    <property type="evidence" value="ECO:0007669"/>
    <property type="project" value="UniProtKB-KW"/>
</dbReference>
<dbReference type="RefSeq" id="WP_089242447.1">
    <property type="nucleotide sequence ID" value="NZ_FZOK01000021.1"/>
</dbReference>
<keyword evidence="2" id="KW-0808">Transferase</keyword>
<dbReference type="SUPFAM" id="SSF53335">
    <property type="entry name" value="S-adenosyl-L-methionine-dependent methyltransferases"/>
    <property type="match status" value="1"/>
</dbReference>
<evidence type="ECO:0000313" key="3">
    <source>
        <dbReference type="Proteomes" id="UP000198480"/>
    </source>
</evidence>
<dbReference type="InterPro" id="IPR006342">
    <property type="entry name" value="FkbM_mtfrase"/>
</dbReference>
<dbReference type="EMBL" id="FZOK01000021">
    <property type="protein sequence ID" value="SNS74051.1"/>
    <property type="molecule type" value="Genomic_DNA"/>
</dbReference>
<feature type="domain" description="Methyltransferase FkbM" evidence="1">
    <location>
        <begin position="71"/>
        <end position="240"/>
    </location>
</feature>
<evidence type="ECO:0000259" key="1">
    <source>
        <dbReference type="Pfam" id="PF05050"/>
    </source>
</evidence>
<dbReference type="InterPro" id="IPR029063">
    <property type="entry name" value="SAM-dependent_MTases_sf"/>
</dbReference>
<dbReference type="NCBIfam" id="TIGR01444">
    <property type="entry name" value="fkbM_fam"/>
    <property type="match status" value="1"/>
</dbReference>
<name>A0A239GYQ8_9BACT</name>
<dbReference type="Proteomes" id="UP000198480">
    <property type="component" value="Unassembled WGS sequence"/>
</dbReference>
<gene>
    <name evidence="2" type="ORF">SAMN06295967_1212</name>
</gene>
<dbReference type="OrthoDB" id="9812600at2"/>
<dbReference type="PANTHER" id="PTHR34203">
    <property type="entry name" value="METHYLTRANSFERASE, FKBM FAMILY PROTEIN"/>
    <property type="match status" value="1"/>
</dbReference>
<dbReference type="GO" id="GO:0008168">
    <property type="term" value="F:methyltransferase activity"/>
    <property type="evidence" value="ECO:0007669"/>
    <property type="project" value="UniProtKB-KW"/>
</dbReference>
<protein>
    <submittedName>
        <fullName evidence="2">Methyltransferase, FkbM family</fullName>
    </submittedName>
</protein>
<reference evidence="3" key="1">
    <citation type="submission" date="2017-06" db="EMBL/GenBank/DDBJ databases">
        <authorList>
            <person name="Varghese N."/>
            <person name="Submissions S."/>
        </authorList>
    </citation>
    <scope>NUCLEOTIDE SEQUENCE [LARGE SCALE GENOMIC DNA]</scope>
    <source>
        <strain evidence="3">5C</strain>
    </source>
</reference>
<proteinExistence type="predicted"/>
<accession>A0A239GYQ8</accession>
<evidence type="ECO:0000313" key="2">
    <source>
        <dbReference type="EMBL" id="SNS74051.1"/>
    </source>
</evidence>
<dbReference type="PANTHER" id="PTHR34203:SF15">
    <property type="entry name" value="SLL1173 PROTEIN"/>
    <property type="match status" value="1"/>
</dbReference>
<dbReference type="Gene3D" id="3.40.50.150">
    <property type="entry name" value="Vaccinia Virus protein VP39"/>
    <property type="match status" value="1"/>
</dbReference>
<organism evidence="2 3">
    <name type="scientific">Belliella buryatensis</name>
    <dbReference type="NCBI Taxonomy" id="1500549"/>
    <lineage>
        <taxon>Bacteria</taxon>
        <taxon>Pseudomonadati</taxon>
        <taxon>Bacteroidota</taxon>
        <taxon>Cytophagia</taxon>
        <taxon>Cytophagales</taxon>
        <taxon>Cyclobacteriaceae</taxon>
        <taxon>Belliella</taxon>
    </lineage>
</organism>
<keyword evidence="3" id="KW-1185">Reference proteome</keyword>
<keyword evidence="2" id="KW-0489">Methyltransferase</keyword>